<proteinExistence type="predicted"/>
<comment type="caution">
    <text evidence="4">The sequence shown here is derived from an EMBL/GenBank/DDBJ whole genome shotgun (WGS) entry which is preliminary data.</text>
</comment>
<evidence type="ECO:0000313" key="5">
    <source>
        <dbReference type="Proteomes" id="UP000315540"/>
    </source>
</evidence>
<dbReference type="OrthoDB" id="1443407at2"/>
<organism evidence="4 5">
    <name type="scientific">Aquimarina algicola</name>
    <dbReference type="NCBI Taxonomy" id="2589995"/>
    <lineage>
        <taxon>Bacteria</taxon>
        <taxon>Pseudomonadati</taxon>
        <taxon>Bacteroidota</taxon>
        <taxon>Flavobacteriia</taxon>
        <taxon>Flavobacteriales</taxon>
        <taxon>Flavobacteriaceae</taxon>
        <taxon>Aquimarina</taxon>
    </lineage>
</organism>
<dbReference type="Pfam" id="PF10614">
    <property type="entry name" value="CsgF"/>
    <property type="match status" value="1"/>
</dbReference>
<evidence type="ECO:0000256" key="1">
    <source>
        <dbReference type="ARBA" id="ARBA00003989"/>
    </source>
</evidence>
<dbReference type="AlphaFoldDB" id="A0A504JDS4"/>
<gene>
    <name evidence="4" type="ORF">FHK87_16550</name>
</gene>
<sequence length="135" mass="15428">MKSILITLFFIFFVFDQSFGQDLVYRPKNPAFGGDTFNYQWLLSSAEAQNTFTDESEQSRDQRSDVERFTENLNNQLLNRISRTLFSEQFGEEGLREGTFSFGTLFVEIFPSGEGLVINILDTSNGDQSQVIIPN</sequence>
<evidence type="ECO:0000256" key="3">
    <source>
        <dbReference type="ARBA" id="ARBA00022729"/>
    </source>
</evidence>
<name>A0A504JDS4_9FLAO</name>
<accession>A0A504JDS4</accession>
<dbReference type="Proteomes" id="UP000315540">
    <property type="component" value="Unassembled WGS sequence"/>
</dbReference>
<dbReference type="EMBL" id="VFWZ01000005">
    <property type="protein sequence ID" value="TPN84541.1"/>
    <property type="molecule type" value="Genomic_DNA"/>
</dbReference>
<evidence type="ECO:0000313" key="4">
    <source>
        <dbReference type="EMBL" id="TPN84541.1"/>
    </source>
</evidence>
<evidence type="ECO:0000256" key="2">
    <source>
        <dbReference type="ARBA" id="ARBA00014031"/>
    </source>
</evidence>
<keyword evidence="5" id="KW-1185">Reference proteome</keyword>
<dbReference type="InterPro" id="IPR018893">
    <property type="entry name" value="T8SS_CsgF"/>
</dbReference>
<reference evidence="4 5" key="1">
    <citation type="submission" date="2019-06" db="EMBL/GenBank/DDBJ databases">
        <authorList>
            <person name="Meng X."/>
        </authorList>
    </citation>
    <scope>NUCLEOTIDE SEQUENCE [LARGE SCALE GENOMIC DNA]</scope>
    <source>
        <strain evidence="4 5">M625</strain>
    </source>
</reference>
<dbReference type="RefSeq" id="WP_140594876.1">
    <property type="nucleotide sequence ID" value="NZ_VFWZ01000005.1"/>
</dbReference>
<protein>
    <recommendedName>
        <fullName evidence="2">Curli production assembly/transport component CsgF</fullName>
    </recommendedName>
</protein>
<comment type="function">
    <text evidence="1">May be involved in the biogenesis of curli organelles.</text>
</comment>
<keyword evidence="3" id="KW-0732">Signal</keyword>